<feature type="compositionally biased region" description="Basic and acidic residues" evidence="1">
    <location>
        <begin position="241"/>
        <end position="255"/>
    </location>
</feature>
<sequence length="386" mass="42655">MSHPNSSSTPELNPTLSTALASLEVQLEQELTRYRRTRKTFRQQTSVSTEAYIRIPKNPDLNDIQLPVVPPTATQAISLPQELTIPEVQENPIPENVAISNSSIVHTKIQTPENQTLLATNNTPQIPNDYLESSEGLLRNLTGGQETKKTNVPKSRETVLSPVGITSIFCLLLATLTLSYVIFNPKNLPKLNFSNAFNSNSSSTGENTEVTNNNSPTNIEAKITPIPKYPNLATQEFRQVRDPQDIVDLTPKEKPTSQSKPTPLTIQPSVNPIPPLPVISPLPSLLSTPLPKFTPSPLPLSENVKPSPSALSIPENVKPSADGYYYIIADNKNEQVFATARREVPDAYLSPNRKFIYLGALKTKYDVKRRLQQLEAKGIEARLQQP</sequence>
<organism evidence="3 4">
    <name type="scientific">Cuspidothrix issatschenkoi CHARLIE-1</name>
    <dbReference type="NCBI Taxonomy" id="2052836"/>
    <lineage>
        <taxon>Bacteria</taxon>
        <taxon>Bacillati</taxon>
        <taxon>Cyanobacteriota</taxon>
        <taxon>Cyanophyceae</taxon>
        <taxon>Nostocales</taxon>
        <taxon>Aphanizomenonaceae</taxon>
        <taxon>Cuspidothrix</taxon>
    </lineage>
</organism>
<feature type="transmembrane region" description="Helical" evidence="2">
    <location>
        <begin position="159"/>
        <end position="183"/>
    </location>
</feature>
<keyword evidence="2" id="KW-0812">Transmembrane</keyword>
<feature type="region of interest" description="Disordered" evidence="1">
    <location>
        <begin position="241"/>
        <end position="269"/>
    </location>
</feature>
<comment type="caution">
    <text evidence="3">The sequence shown here is derived from an EMBL/GenBank/DDBJ whole genome shotgun (WGS) entry which is preliminary data.</text>
</comment>
<dbReference type="RefSeq" id="WP_104388074.1">
    <property type="nucleotide sequence ID" value="NZ_PGEM01000081.1"/>
</dbReference>
<dbReference type="EMBL" id="PGEM01000081">
    <property type="protein sequence ID" value="PPJ63111.1"/>
    <property type="molecule type" value="Genomic_DNA"/>
</dbReference>
<dbReference type="OrthoDB" id="483348at2"/>
<keyword evidence="4" id="KW-1185">Reference proteome</keyword>
<dbReference type="Proteomes" id="UP000239589">
    <property type="component" value="Unassembled WGS sequence"/>
</dbReference>
<dbReference type="AlphaFoldDB" id="A0A2S6CTU1"/>
<protein>
    <recommendedName>
        <fullName evidence="5">SPOR domain-containing protein</fullName>
    </recommendedName>
</protein>
<evidence type="ECO:0000256" key="1">
    <source>
        <dbReference type="SAM" id="MobiDB-lite"/>
    </source>
</evidence>
<proteinExistence type="predicted"/>
<evidence type="ECO:0000313" key="4">
    <source>
        <dbReference type="Proteomes" id="UP000239589"/>
    </source>
</evidence>
<gene>
    <name evidence="3" type="ORF">CUN59_12065</name>
</gene>
<feature type="compositionally biased region" description="Low complexity" evidence="1">
    <location>
        <begin position="200"/>
        <end position="215"/>
    </location>
</feature>
<name>A0A2S6CTU1_9CYAN</name>
<feature type="region of interest" description="Disordered" evidence="1">
    <location>
        <begin position="200"/>
        <end position="222"/>
    </location>
</feature>
<feature type="compositionally biased region" description="Polar residues" evidence="1">
    <location>
        <begin position="256"/>
        <end position="267"/>
    </location>
</feature>
<evidence type="ECO:0000256" key="2">
    <source>
        <dbReference type="SAM" id="Phobius"/>
    </source>
</evidence>
<keyword evidence="2" id="KW-1133">Transmembrane helix</keyword>
<accession>A0A2S6CTU1</accession>
<reference evidence="3 4" key="1">
    <citation type="submission" date="2018-02" db="EMBL/GenBank/DDBJ databases">
        <title>Discovery of a pederin family compound in a non-symbiotic bloom-forming cyanobacterium.</title>
        <authorList>
            <person name="Kust A."/>
            <person name="Mares J."/>
            <person name="Jokela J."/>
            <person name="Urajova P."/>
            <person name="Hajek J."/>
            <person name="Saurav K."/>
            <person name="Voracova K."/>
            <person name="Fewer D.P."/>
            <person name="Haapaniemi E."/>
            <person name="Permi P."/>
            <person name="Rehakova K."/>
            <person name="Sivonen K."/>
            <person name="Hrouzek P."/>
        </authorList>
    </citation>
    <scope>NUCLEOTIDE SEQUENCE [LARGE SCALE GENOMIC DNA]</scope>
    <source>
        <strain evidence="3 4">CHARLIE-1</strain>
    </source>
</reference>
<evidence type="ECO:0000313" key="3">
    <source>
        <dbReference type="EMBL" id="PPJ63111.1"/>
    </source>
</evidence>
<evidence type="ECO:0008006" key="5">
    <source>
        <dbReference type="Google" id="ProtNLM"/>
    </source>
</evidence>
<keyword evidence="2" id="KW-0472">Membrane</keyword>